<reference evidence="2 3" key="1">
    <citation type="submission" date="2018-08" db="EMBL/GenBank/DDBJ databases">
        <title>A genome reference for cultivated species of the human gut microbiota.</title>
        <authorList>
            <person name="Zou Y."/>
            <person name="Xue W."/>
            <person name="Luo G."/>
        </authorList>
    </citation>
    <scope>NUCLEOTIDE SEQUENCE [LARGE SCALE GENOMIC DNA]</scope>
    <source>
        <strain evidence="2 3">AM25-1LB</strain>
    </source>
</reference>
<keyword evidence="1" id="KW-0472">Membrane</keyword>
<dbReference type="RefSeq" id="WP_118212709.1">
    <property type="nucleotide sequence ID" value="NZ_JAQEAN010000007.1"/>
</dbReference>
<organism evidence="2 3">
    <name type="scientific">[Ruminococcus] lactaris</name>
    <dbReference type="NCBI Taxonomy" id="46228"/>
    <lineage>
        <taxon>Bacteria</taxon>
        <taxon>Bacillati</taxon>
        <taxon>Bacillota</taxon>
        <taxon>Clostridia</taxon>
        <taxon>Lachnospirales</taxon>
        <taxon>Lachnospiraceae</taxon>
        <taxon>Mediterraneibacter</taxon>
    </lineage>
</organism>
<feature type="transmembrane region" description="Helical" evidence="1">
    <location>
        <begin position="6"/>
        <end position="23"/>
    </location>
</feature>
<comment type="caution">
    <text evidence="2">The sequence shown here is derived from an EMBL/GenBank/DDBJ whole genome shotgun (WGS) entry which is preliminary data.</text>
</comment>
<name>A0A414P6P4_9FIRM</name>
<sequence length="62" mass="7198">MNFTFMQLIIMFLIVYVCLYALVDRIMKCIEHCATAKAYGMVQKDGKITKVSLSRVYDVKEI</sequence>
<accession>A0A414P6P4</accession>
<keyword evidence="1" id="KW-1133">Transmembrane helix</keyword>
<dbReference type="EMBL" id="QRHG01000009">
    <property type="protein sequence ID" value="RHF61860.1"/>
    <property type="molecule type" value="Genomic_DNA"/>
</dbReference>
<keyword evidence="1" id="KW-0812">Transmembrane</keyword>
<protein>
    <submittedName>
        <fullName evidence="2">Uncharacterized protein</fullName>
    </submittedName>
</protein>
<dbReference type="Proteomes" id="UP000284902">
    <property type="component" value="Unassembled WGS sequence"/>
</dbReference>
<gene>
    <name evidence="2" type="ORF">DW672_05015</name>
</gene>
<evidence type="ECO:0000256" key="1">
    <source>
        <dbReference type="SAM" id="Phobius"/>
    </source>
</evidence>
<evidence type="ECO:0000313" key="3">
    <source>
        <dbReference type="Proteomes" id="UP000284902"/>
    </source>
</evidence>
<evidence type="ECO:0000313" key="2">
    <source>
        <dbReference type="EMBL" id="RHF61860.1"/>
    </source>
</evidence>
<proteinExistence type="predicted"/>
<dbReference type="AlphaFoldDB" id="A0A414P6P4"/>